<dbReference type="Gene3D" id="2.30.40.10">
    <property type="entry name" value="Urease, subunit C, domain 1"/>
    <property type="match status" value="1"/>
</dbReference>
<dbReference type="Gene3D" id="3.20.20.140">
    <property type="entry name" value="Metal-dependent hydrolases"/>
    <property type="match status" value="1"/>
</dbReference>
<feature type="domain" description="Amidohydrolase 3" evidence="1">
    <location>
        <begin position="61"/>
        <end position="558"/>
    </location>
</feature>
<protein>
    <submittedName>
        <fullName evidence="2">Amidohydrolase</fullName>
    </submittedName>
</protein>
<dbReference type="SUPFAM" id="SSF51338">
    <property type="entry name" value="Composite domain of metallo-dependent hydrolases"/>
    <property type="match status" value="1"/>
</dbReference>
<dbReference type="InterPro" id="IPR033932">
    <property type="entry name" value="YtcJ-like"/>
</dbReference>
<sequence>MSTGLAALAPLAQRGERTSFTIRGARVFDGRTRTSADTVTVEDGVVTGIGSGLSPVPGAPVVEAAGGLVTPGFVDAHAHPVAAGVEALSLDLSGCDSRAETLEAVRRALSAGSGWLTGGGWRMSDFPGGVPTAAELDALDPASVRPVYLINADHHSAWVNTAALRLAGIGRDTPAPPGGVIERDGDGEPVGTLHESAMDLVSAHLPAPADAELDAALTEAQRRLHALGVTGWNDAIVGEYGGMSDALPVYLRAEAAGTLTMEVTCSLWWPRDVHDPEAAVQELAGHRFDRERLRTTNVKLMLDGIVESQTAAMSAPYCRCEQVTGVAEATTGTRYFSPAHLEEAFAAVQRAGFDIHCHAIGDRAVRDALDAFATLRARSGGDAAADHRHHIAHVQVVDPTDVPRFAQLGVSANLQALWAHFDEQMVELNLPVLGGERSRWQYPFGDMQRDGAHLAMGSDWPVSTPDPWQAIHVAVNRTHPTGARPEPLGPDQALDLTCALRAYTTGSAHLGRTRTAGRLAVGAPADLALASADPFALARAQIHTVRNLLTVAGGRLVHAAPSGRTTQ</sequence>
<dbReference type="SUPFAM" id="SSF51556">
    <property type="entry name" value="Metallo-dependent hydrolases"/>
    <property type="match status" value="1"/>
</dbReference>
<dbReference type="PANTHER" id="PTHR22642">
    <property type="entry name" value="IMIDAZOLONEPROPIONASE"/>
    <property type="match status" value="1"/>
</dbReference>
<dbReference type="InterPro" id="IPR013108">
    <property type="entry name" value="Amidohydro_3"/>
</dbReference>
<evidence type="ECO:0000259" key="1">
    <source>
        <dbReference type="Pfam" id="PF07969"/>
    </source>
</evidence>
<dbReference type="Proteomes" id="UP001500984">
    <property type="component" value="Unassembled WGS sequence"/>
</dbReference>
<dbReference type="InterPro" id="IPR032466">
    <property type="entry name" value="Metal_Hydrolase"/>
</dbReference>
<dbReference type="Gene3D" id="3.10.310.70">
    <property type="match status" value="1"/>
</dbReference>
<dbReference type="PANTHER" id="PTHR22642:SF2">
    <property type="entry name" value="PROTEIN LONG AFTER FAR-RED 3"/>
    <property type="match status" value="1"/>
</dbReference>
<dbReference type="EMBL" id="BAAAPZ010000002">
    <property type="protein sequence ID" value="GAA2089748.1"/>
    <property type="molecule type" value="Genomic_DNA"/>
</dbReference>
<comment type="caution">
    <text evidence="2">The sequence shown here is derived from an EMBL/GenBank/DDBJ whole genome shotgun (WGS) entry which is preliminary data.</text>
</comment>
<dbReference type="CDD" id="cd01300">
    <property type="entry name" value="YtcJ_like"/>
    <property type="match status" value="1"/>
</dbReference>
<evidence type="ECO:0000313" key="3">
    <source>
        <dbReference type="Proteomes" id="UP001500984"/>
    </source>
</evidence>
<organism evidence="2 3">
    <name type="scientific">Brevibacterium salitolerans</name>
    <dbReference type="NCBI Taxonomy" id="1403566"/>
    <lineage>
        <taxon>Bacteria</taxon>
        <taxon>Bacillati</taxon>
        <taxon>Actinomycetota</taxon>
        <taxon>Actinomycetes</taxon>
        <taxon>Micrococcales</taxon>
        <taxon>Brevibacteriaceae</taxon>
        <taxon>Brevibacterium</taxon>
    </lineage>
</organism>
<evidence type="ECO:0000313" key="2">
    <source>
        <dbReference type="EMBL" id="GAA2089748.1"/>
    </source>
</evidence>
<proteinExistence type="predicted"/>
<reference evidence="3" key="1">
    <citation type="journal article" date="2019" name="Int. J. Syst. Evol. Microbiol.">
        <title>The Global Catalogue of Microorganisms (GCM) 10K type strain sequencing project: providing services to taxonomists for standard genome sequencing and annotation.</title>
        <authorList>
            <consortium name="The Broad Institute Genomics Platform"/>
            <consortium name="The Broad Institute Genome Sequencing Center for Infectious Disease"/>
            <person name="Wu L."/>
            <person name="Ma J."/>
        </authorList>
    </citation>
    <scope>NUCLEOTIDE SEQUENCE [LARGE SCALE GENOMIC DNA]</scope>
    <source>
        <strain evidence="3">JCM 15900</strain>
    </source>
</reference>
<accession>A0ABP5HZY1</accession>
<dbReference type="Pfam" id="PF07969">
    <property type="entry name" value="Amidohydro_3"/>
    <property type="match status" value="1"/>
</dbReference>
<dbReference type="RefSeq" id="WP_344334939.1">
    <property type="nucleotide sequence ID" value="NZ_BAAAPZ010000002.1"/>
</dbReference>
<keyword evidence="3" id="KW-1185">Reference proteome</keyword>
<dbReference type="InterPro" id="IPR011059">
    <property type="entry name" value="Metal-dep_hydrolase_composite"/>
</dbReference>
<gene>
    <name evidence="2" type="ORF">GCM10009823_05740</name>
</gene>
<name>A0ABP5HZY1_9MICO</name>